<dbReference type="Proteomes" id="UP000078431">
    <property type="component" value="Unassembled WGS sequence"/>
</dbReference>
<gene>
    <name evidence="2" type="ORF">M993_00980</name>
</gene>
<dbReference type="NCBIfam" id="NF041789">
    <property type="entry name" value="anti-phage_ZorC"/>
    <property type="match status" value="1"/>
</dbReference>
<dbReference type="EMBL" id="LXEX01000016">
    <property type="protein sequence ID" value="OAT60204.1"/>
    <property type="molecule type" value="Genomic_DNA"/>
</dbReference>
<name>A0AA91IQS6_9GAMM</name>
<organism evidence="2 3">
    <name type="scientific">Obesumbacterium proteus ATCC 12841</name>
    <dbReference type="NCBI Taxonomy" id="1354268"/>
    <lineage>
        <taxon>Bacteria</taxon>
        <taxon>Pseudomonadati</taxon>
        <taxon>Pseudomonadota</taxon>
        <taxon>Gammaproteobacteria</taxon>
        <taxon>Enterobacterales</taxon>
        <taxon>Hafniaceae</taxon>
        <taxon>Obesumbacterium</taxon>
    </lineage>
</organism>
<sequence length="563" mass="64893">MISALSQLSADIAATVKRHVSTSDNKIFGDFPKLKAAEQYLAAKMEKSERTIVPPLDKRLRAIAALRQLKALTRYDWQLIFAGLSDKDPDAAFPILLEDDTLYSRVEQEIQQRIDRKNLKRREWKFLCSSYFGYHSKKPGENNNWCSLRDLLRIGYGVVKSQARKEKSWMKIIDHYGDLFTPEAGSLIADKMILGKFVDFSALENVVQVPDNSWLWYRAFVVLLSKVLELDDEEFKLRLPHLLELARQRERYKNIILRACLTQYYRSSYRNIPHPELKQMALDSWGSPQLRSKQNLWLNHLKDPNTSEKICGMVRSWLAKEDLTHFFQLLKGNGDVDQARLFYWLRFANQMGFTRIVMGQDARNDMHSDFVAFRQKNKGRLSHLLGGASADNAVIMQVGDYLFVEFSRTGNALYVYKSSETPFDPEKNELHLNDELKCGGLKFRHAPTAVGYSDKHLTGWMVAYEDMLRQRGIKYIPTDMQATSHPAQNFKYSSAPTQKNSKTEREQDIQQFLRGLKASISDKRALGGALHVRLSERDPKAIAKLTQLGFKPKHGDPLVFWSN</sequence>
<evidence type="ECO:0000313" key="3">
    <source>
        <dbReference type="Proteomes" id="UP000078431"/>
    </source>
</evidence>
<proteinExistence type="predicted"/>
<dbReference type="InterPro" id="IPR028943">
    <property type="entry name" value="ZorC_EH_Signature_dom"/>
</dbReference>
<feature type="domain" description="Zorya protein ZorC EH" evidence="1">
    <location>
        <begin position="26"/>
        <end position="428"/>
    </location>
</feature>
<evidence type="ECO:0000313" key="2">
    <source>
        <dbReference type="EMBL" id="OAT60204.1"/>
    </source>
</evidence>
<accession>A0AA91IQS6</accession>
<dbReference type="AlphaFoldDB" id="A0AA91IQS6"/>
<dbReference type="InterPro" id="IPR049659">
    <property type="entry name" value="ZorC-like_t1"/>
</dbReference>
<protein>
    <recommendedName>
        <fullName evidence="1">Zorya protein ZorC EH domain-containing protein</fullName>
    </recommendedName>
</protein>
<evidence type="ECO:0000259" key="1">
    <source>
        <dbReference type="Pfam" id="PF15611"/>
    </source>
</evidence>
<comment type="caution">
    <text evidence="2">The sequence shown here is derived from an EMBL/GenBank/DDBJ whole genome shotgun (WGS) entry which is preliminary data.</text>
</comment>
<reference evidence="2 3" key="1">
    <citation type="submission" date="2016-04" db="EMBL/GenBank/DDBJ databases">
        <title>ATOL: Assembling a taxonomically balanced genome-scale reconstruction of the evolutionary history of the Enterobacteriaceae.</title>
        <authorList>
            <person name="Plunkett G.III."/>
            <person name="Neeno-Eckwall E.C."/>
            <person name="Glasner J.D."/>
            <person name="Perna N.T."/>
        </authorList>
    </citation>
    <scope>NUCLEOTIDE SEQUENCE [LARGE SCALE GENOMIC DNA]</scope>
    <source>
        <strain evidence="2 3">ATCC 12841</strain>
    </source>
</reference>
<dbReference type="Pfam" id="PF15611">
    <property type="entry name" value="EH_Signature"/>
    <property type="match status" value="1"/>
</dbReference>
<keyword evidence="3" id="KW-1185">Reference proteome</keyword>